<organism evidence="2 3">
    <name type="scientific">Pleurodeles waltl</name>
    <name type="common">Iberian ribbed newt</name>
    <dbReference type="NCBI Taxonomy" id="8319"/>
    <lineage>
        <taxon>Eukaryota</taxon>
        <taxon>Metazoa</taxon>
        <taxon>Chordata</taxon>
        <taxon>Craniata</taxon>
        <taxon>Vertebrata</taxon>
        <taxon>Euteleostomi</taxon>
        <taxon>Amphibia</taxon>
        <taxon>Batrachia</taxon>
        <taxon>Caudata</taxon>
        <taxon>Salamandroidea</taxon>
        <taxon>Salamandridae</taxon>
        <taxon>Pleurodelinae</taxon>
        <taxon>Pleurodeles</taxon>
    </lineage>
</organism>
<accession>A0AAV7MP59</accession>
<evidence type="ECO:0000313" key="3">
    <source>
        <dbReference type="Proteomes" id="UP001066276"/>
    </source>
</evidence>
<gene>
    <name evidence="2" type="ORF">NDU88_002554</name>
</gene>
<protein>
    <submittedName>
        <fullName evidence="2">Uncharacterized protein</fullName>
    </submittedName>
</protein>
<comment type="caution">
    <text evidence="2">The sequence shown here is derived from an EMBL/GenBank/DDBJ whole genome shotgun (WGS) entry which is preliminary data.</text>
</comment>
<feature type="compositionally biased region" description="Basic and acidic residues" evidence="1">
    <location>
        <begin position="1"/>
        <end position="49"/>
    </location>
</feature>
<sequence length="119" mass="13711">MTSVRIDEHAGVRTPEKKDASKQSQQREKGGNWREKLRRDRIDKSKNHTDGVTSNEESIFGDPRNEQKDKGNPGRVDKESRTGGWSSNKHRDYTPDTILCVFLLQYCMETFSVLNKCHS</sequence>
<evidence type="ECO:0000256" key="1">
    <source>
        <dbReference type="SAM" id="MobiDB-lite"/>
    </source>
</evidence>
<feature type="compositionally biased region" description="Basic and acidic residues" evidence="1">
    <location>
        <begin position="63"/>
        <end position="81"/>
    </location>
</feature>
<dbReference type="AlphaFoldDB" id="A0AAV7MP59"/>
<evidence type="ECO:0000313" key="2">
    <source>
        <dbReference type="EMBL" id="KAJ1105146.1"/>
    </source>
</evidence>
<keyword evidence="3" id="KW-1185">Reference proteome</keyword>
<dbReference type="EMBL" id="JANPWB010000013">
    <property type="protein sequence ID" value="KAJ1105146.1"/>
    <property type="molecule type" value="Genomic_DNA"/>
</dbReference>
<dbReference type="Proteomes" id="UP001066276">
    <property type="component" value="Chromosome 9"/>
</dbReference>
<reference evidence="2" key="1">
    <citation type="journal article" date="2022" name="bioRxiv">
        <title>Sequencing and chromosome-scale assembly of the giantPleurodeles waltlgenome.</title>
        <authorList>
            <person name="Brown T."/>
            <person name="Elewa A."/>
            <person name="Iarovenko S."/>
            <person name="Subramanian E."/>
            <person name="Araus A.J."/>
            <person name="Petzold A."/>
            <person name="Susuki M."/>
            <person name="Suzuki K.-i.T."/>
            <person name="Hayashi T."/>
            <person name="Toyoda A."/>
            <person name="Oliveira C."/>
            <person name="Osipova E."/>
            <person name="Leigh N.D."/>
            <person name="Simon A."/>
            <person name="Yun M.H."/>
        </authorList>
    </citation>
    <scope>NUCLEOTIDE SEQUENCE</scope>
    <source>
        <strain evidence="2">20211129_DDA</strain>
        <tissue evidence="2">Liver</tissue>
    </source>
</reference>
<name>A0AAV7MP59_PLEWA</name>
<proteinExistence type="predicted"/>
<feature type="region of interest" description="Disordered" evidence="1">
    <location>
        <begin position="1"/>
        <end position="92"/>
    </location>
</feature>